<dbReference type="GO" id="GO:0031956">
    <property type="term" value="F:medium-chain fatty acid-CoA ligase activity"/>
    <property type="evidence" value="ECO:0007669"/>
    <property type="project" value="TreeGrafter"/>
</dbReference>
<dbReference type="InterPro" id="IPR045851">
    <property type="entry name" value="AMP-bd_C_sf"/>
</dbReference>
<organism evidence="3 4">
    <name type="scientific">Zoogloea oleivorans</name>
    <dbReference type="NCBI Taxonomy" id="1552750"/>
    <lineage>
        <taxon>Bacteria</taxon>
        <taxon>Pseudomonadati</taxon>
        <taxon>Pseudomonadota</taxon>
        <taxon>Betaproteobacteria</taxon>
        <taxon>Rhodocyclales</taxon>
        <taxon>Zoogloeaceae</taxon>
        <taxon>Zoogloea</taxon>
    </lineage>
</organism>
<gene>
    <name evidence="3" type="ORF">ETQ85_14925</name>
</gene>
<dbReference type="PANTHER" id="PTHR43201">
    <property type="entry name" value="ACYL-COA SYNTHETASE"/>
    <property type="match status" value="1"/>
</dbReference>
<proteinExistence type="predicted"/>
<keyword evidence="4" id="KW-1185">Reference proteome</keyword>
<dbReference type="Gene3D" id="3.40.50.980">
    <property type="match status" value="2"/>
</dbReference>
<evidence type="ECO:0000259" key="1">
    <source>
        <dbReference type="Pfam" id="PF00501"/>
    </source>
</evidence>
<dbReference type="InterPro" id="IPR000873">
    <property type="entry name" value="AMP-dep_synth/lig_dom"/>
</dbReference>
<comment type="caution">
    <text evidence="3">The sequence shown here is derived from an EMBL/GenBank/DDBJ whole genome shotgun (WGS) entry which is preliminary data.</text>
</comment>
<reference evidence="3 4" key="1">
    <citation type="submission" date="2019-01" db="EMBL/GenBank/DDBJ databases">
        <title>Zoogloea oleivorans genome sequencing and assembly.</title>
        <authorList>
            <person name="Tancsics A."/>
            <person name="Farkas M."/>
            <person name="Kriszt B."/>
            <person name="Maroti G."/>
            <person name="Horvath B."/>
        </authorList>
    </citation>
    <scope>NUCLEOTIDE SEQUENCE [LARGE SCALE GENOMIC DNA]</scope>
    <source>
        <strain evidence="3 4">Buc</strain>
    </source>
</reference>
<evidence type="ECO:0000313" key="3">
    <source>
        <dbReference type="EMBL" id="TYC55303.1"/>
    </source>
</evidence>
<feature type="domain" description="AMP-dependent synthetase/ligase" evidence="1">
    <location>
        <begin position="38"/>
        <end position="403"/>
    </location>
</feature>
<dbReference type="AlphaFoldDB" id="A0A6C2CP56"/>
<dbReference type="OrthoDB" id="9766486at2"/>
<sequence>MRKDVSGWQVRLDEALIERYTASGDWPGKTLAEFAEDLARRDPDRVTHVFGAQRCTVSELLAEAELLAAGLQRRGLVAGDVVSFQLPNWREAVVIDLATTMLGLVVAPIVPIYRDAEVAFMLADAGVKAAFFPTDYRGFDYAAMMQGLAPTLPGLRLLCSVRGEQGGDSYEAMIGEATRLTERPKVDANAVKMILYTSGTTGRPKGVLHTHNTGPLRLRRAFENWSRGSAVAGLDNILLMASPVTHVTGQSGMEIPFCSNTRTVFMERWNAVEALDLIDAEQVTASVGATPFLHELLSAAEAGGRRLPSLQVFACGGAEVPPALICKAYEVLEQCRAFRVYGSSEVPLTTLGFAGVGEMEMAASTDGQIADYEVRILDDEGNRLSVGQEGEICVRGPSMFLGYGDPEATAASFDADGFFATGDLGRVTSEGAIVITGRKKDLINRGGEKVSAKEVEDILHRMPAIKEAAVVAMPHARLGETLCAYVIAQPGAGLDLDALLAFVAASGVARQKYPEHLVVVDDFPRTASGKIRKDRLRADIRERQQAKA</sequence>
<dbReference type="SUPFAM" id="SSF56801">
    <property type="entry name" value="Acetyl-CoA synthetase-like"/>
    <property type="match status" value="1"/>
</dbReference>
<dbReference type="Proteomes" id="UP000389128">
    <property type="component" value="Unassembled WGS sequence"/>
</dbReference>
<dbReference type="PROSITE" id="PS00455">
    <property type="entry name" value="AMP_BINDING"/>
    <property type="match status" value="1"/>
</dbReference>
<dbReference type="EMBL" id="SDKK01000013">
    <property type="protein sequence ID" value="TYC55303.1"/>
    <property type="molecule type" value="Genomic_DNA"/>
</dbReference>
<dbReference type="PANTHER" id="PTHR43201:SF32">
    <property type="entry name" value="2-SUCCINYLBENZOATE--COA LIGASE, CHLOROPLASTIC_PEROXISOMAL"/>
    <property type="match status" value="1"/>
</dbReference>
<evidence type="ECO:0000259" key="2">
    <source>
        <dbReference type="Pfam" id="PF13193"/>
    </source>
</evidence>
<feature type="domain" description="AMP-binding enzyme C-terminal" evidence="2">
    <location>
        <begin position="454"/>
        <end position="530"/>
    </location>
</feature>
<dbReference type="GO" id="GO:0006631">
    <property type="term" value="P:fatty acid metabolic process"/>
    <property type="evidence" value="ECO:0007669"/>
    <property type="project" value="TreeGrafter"/>
</dbReference>
<protein>
    <submittedName>
        <fullName evidence="3">Cyclohexanecarboxylate-CoA ligase</fullName>
    </submittedName>
</protein>
<dbReference type="InterPro" id="IPR020845">
    <property type="entry name" value="AMP-binding_CS"/>
</dbReference>
<dbReference type="Pfam" id="PF00501">
    <property type="entry name" value="AMP-binding"/>
    <property type="match status" value="1"/>
</dbReference>
<dbReference type="RefSeq" id="WP_148579870.1">
    <property type="nucleotide sequence ID" value="NZ_SDKK01000013.1"/>
</dbReference>
<dbReference type="InterPro" id="IPR025110">
    <property type="entry name" value="AMP-bd_C"/>
</dbReference>
<dbReference type="Gene3D" id="2.30.38.10">
    <property type="entry name" value="Luciferase, Domain 3"/>
    <property type="match status" value="1"/>
</dbReference>
<dbReference type="Gene3D" id="3.30.300.30">
    <property type="match status" value="1"/>
</dbReference>
<keyword evidence="3" id="KW-0436">Ligase</keyword>
<name>A0A6C2CP56_9RHOO</name>
<accession>A0A6C2CP56</accession>
<evidence type="ECO:0000313" key="4">
    <source>
        <dbReference type="Proteomes" id="UP000389128"/>
    </source>
</evidence>
<dbReference type="Pfam" id="PF13193">
    <property type="entry name" value="AMP-binding_C"/>
    <property type="match status" value="1"/>
</dbReference>